<evidence type="ECO:0000313" key="3">
    <source>
        <dbReference type="EMBL" id="ORO69080.1"/>
    </source>
</evidence>
<organism evidence="3 4">
    <name type="scientific">Streptococcus oralis subsp. oralis</name>
    <dbReference type="NCBI Taxonomy" id="1891914"/>
    <lineage>
        <taxon>Bacteria</taxon>
        <taxon>Bacillati</taxon>
        <taxon>Bacillota</taxon>
        <taxon>Bacilli</taxon>
        <taxon>Lactobacillales</taxon>
        <taxon>Streptococcaceae</taxon>
        <taxon>Streptococcus</taxon>
    </lineage>
</organism>
<dbReference type="EMBL" id="NCUR01000002">
    <property type="protein sequence ID" value="ORO69080.1"/>
    <property type="molecule type" value="Genomic_DNA"/>
</dbReference>
<feature type="compositionally biased region" description="Polar residues" evidence="1">
    <location>
        <begin position="467"/>
        <end position="480"/>
    </location>
</feature>
<feature type="domain" description="CshA" evidence="2">
    <location>
        <begin position="258"/>
        <end position="356"/>
    </location>
</feature>
<name>A0A1X1I7E7_STROR</name>
<feature type="region of interest" description="Disordered" evidence="1">
    <location>
        <begin position="560"/>
        <end position="581"/>
    </location>
</feature>
<feature type="domain" description="CshA" evidence="2">
    <location>
        <begin position="359"/>
        <end position="458"/>
    </location>
</feature>
<dbReference type="Pfam" id="PF19076">
    <property type="entry name" value="CshA_repeat"/>
    <property type="match status" value="6"/>
</dbReference>
<dbReference type="Proteomes" id="UP000193982">
    <property type="component" value="Unassembled WGS sequence"/>
</dbReference>
<accession>A0A1X1I7E7</accession>
<feature type="region of interest" description="Disordered" evidence="1">
    <location>
        <begin position="299"/>
        <end position="320"/>
    </location>
</feature>
<feature type="compositionally biased region" description="Low complexity" evidence="1">
    <location>
        <begin position="57"/>
        <end position="67"/>
    </location>
</feature>
<feature type="non-terminal residue" evidence="3">
    <location>
        <position position="1"/>
    </location>
</feature>
<feature type="compositionally biased region" description="Polar residues" evidence="1">
    <location>
        <begin position="263"/>
        <end position="282"/>
    </location>
</feature>
<sequence length="581" mass="60836">KEKSIPGQGTYTIAPDGTVTFTPDKQFVGNPDPVTVKRVDKNGTPVAATYTPTVTKVTPTSTNATSTGPQGVPQTGTPSFQGGDPLVPIDETVEPTFADGSKEKSIPGQGTYTIAPDGTVTFTPDKQFVGNPDPVTVKRVDKNGTEVTATYSPEFTKVTPTGSGDKTEGLQGQVQEGKVTFTPGHDSVPFPADLTPLFDNGTTVKEVPNVGKFEVDAEGKVTFIPDKQFKGETPELELTRVDANGTPVTVKYQAVVKEVVPTGTNATSTGPQGVPQTGTPTFQGGDPLVPIDETVEPTFEDGSKEKSIPGQGTYTIAPDGTVTFTPDKKFVGKPDPVTVKRVDKNGTPVTATYSPEFTKVTPTGKDTSSVNIKGLVQTGTPTFQGGDPLVPIDETVEPTFEDGSKEKSIPGQGTYTIAPDGTVTFTPDKQFVGNPDPVTVKRVDKNGTPVTASYRPTVVDSSIGHDTASTGAKGQPQVATPTFEGHIDSTVPPTFEDGSTTTVVPGEGSYTIDKDGKITFTPEPDFVGRAKGLVVKRLDVYGNVVTAHYSPTVLGQTQVSDATSEGLKGQTQTGKPNFTGD</sequence>
<feature type="region of interest" description="Disordered" evidence="1">
    <location>
        <begin position="263"/>
        <end position="286"/>
    </location>
</feature>
<comment type="caution">
    <text evidence="3">The sequence shown here is derived from an EMBL/GenBank/DDBJ whole genome shotgun (WGS) entry which is preliminary data.</text>
</comment>
<feature type="domain" description="CshA" evidence="2">
    <location>
        <begin position="56"/>
        <end position="154"/>
    </location>
</feature>
<gene>
    <name evidence="3" type="ORF">B7714_00010</name>
</gene>
<evidence type="ECO:0000313" key="4">
    <source>
        <dbReference type="Proteomes" id="UP000193982"/>
    </source>
</evidence>
<dbReference type="InterPro" id="IPR026395">
    <property type="entry name" value="CshA_fibril"/>
</dbReference>
<dbReference type="NCBIfam" id="TIGR04225">
    <property type="entry name" value="CshA_fibril_rpt"/>
    <property type="match status" value="6"/>
</dbReference>
<dbReference type="AlphaFoldDB" id="A0A1X1I7E7"/>
<feature type="region of interest" description="Disordered" evidence="1">
    <location>
        <begin position="435"/>
        <end position="454"/>
    </location>
</feature>
<reference evidence="3 4" key="1">
    <citation type="journal article" date="2016" name="Eur. J. Clin. Microbiol. Infect. Dis.">
        <title>Whole genome sequencing as a tool for phylogenetic analysis of clinical strains of Mitis group streptococci.</title>
        <authorList>
            <person name="Rasmussen L.H."/>
            <person name="Dargis R."/>
            <person name="Hojholt K."/>
            <person name="Christensen J.J."/>
            <person name="Skovgaard O."/>
            <person name="Justesen U.S."/>
            <person name="Rosenvinge F.S."/>
            <person name="Moser C."/>
            <person name="Lukjancenko O."/>
            <person name="Rasmussen S."/>
            <person name="Nielsen X.C."/>
        </authorList>
    </citation>
    <scope>NUCLEOTIDE SEQUENCE [LARGE SCALE GENOMIC DNA]</scope>
    <source>
        <strain evidence="3 4">OD_311844-09</strain>
    </source>
</reference>
<feature type="domain" description="CshA" evidence="2">
    <location>
        <begin position="2"/>
        <end position="54"/>
    </location>
</feature>
<evidence type="ECO:0000259" key="2">
    <source>
        <dbReference type="Pfam" id="PF19076"/>
    </source>
</evidence>
<feature type="domain" description="CshA" evidence="2">
    <location>
        <begin position="464"/>
        <end position="553"/>
    </location>
</feature>
<protein>
    <submittedName>
        <fullName evidence="3">YSIRK signal domain/LPXTG anchor domain surface protein</fullName>
    </submittedName>
</protein>
<feature type="region of interest" description="Disordered" evidence="1">
    <location>
        <begin position="460"/>
        <end position="509"/>
    </location>
</feature>
<proteinExistence type="predicted"/>
<feature type="region of interest" description="Disordered" evidence="1">
    <location>
        <begin position="57"/>
        <end position="85"/>
    </location>
</feature>
<evidence type="ECO:0000256" key="1">
    <source>
        <dbReference type="SAM" id="MobiDB-lite"/>
    </source>
</evidence>
<feature type="non-terminal residue" evidence="3">
    <location>
        <position position="581"/>
    </location>
</feature>
<feature type="compositionally biased region" description="Polar residues" evidence="1">
    <location>
        <begin position="68"/>
        <end position="80"/>
    </location>
</feature>
<feature type="domain" description="CshA" evidence="2">
    <location>
        <begin position="157"/>
        <end position="256"/>
    </location>
</feature>